<name>A0A0T5NUJ3_9RHOB</name>
<dbReference type="STRING" id="1641875.XM53_11085"/>
<dbReference type="RefSeq" id="WP_057793260.1">
    <property type="nucleotide sequence ID" value="NZ_LAXJ01000009.1"/>
</dbReference>
<protein>
    <recommendedName>
        <fullName evidence="1">Glycosyltransferase 2-like domain-containing protein</fullName>
    </recommendedName>
</protein>
<keyword evidence="3" id="KW-1185">Reference proteome</keyword>
<accession>A0A0T5NUJ3</accession>
<comment type="caution">
    <text evidence="2">The sequence shown here is derived from an EMBL/GenBank/DDBJ whole genome shotgun (WGS) entry which is preliminary data.</text>
</comment>
<proteinExistence type="predicted"/>
<evidence type="ECO:0000259" key="1">
    <source>
        <dbReference type="Pfam" id="PF00535"/>
    </source>
</evidence>
<reference evidence="2 3" key="1">
    <citation type="submission" date="2015-04" db="EMBL/GenBank/DDBJ databases">
        <title>The draft genome sequence of Roseovarius sp.R12b.</title>
        <authorList>
            <person name="Li G."/>
            <person name="Lai Q."/>
            <person name="Shao Z."/>
            <person name="Yan P."/>
        </authorList>
    </citation>
    <scope>NUCLEOTIDE SEQUENCE [LARGE SCALE GENOMIC DNA]</scope>
    <source>
        <strain evidence="2 3">R12B</strain>
    </source>
</reference>
<sequence>MPRTLILCPTHDHADTLFASVASVRAQQDTDWELVVICDGAPDRSIEILEATRAADPRVRFVVHPKGERLGEAYRDPIVRGTDAEFICHIGDDDLWCDTHLGVMRRMLDNADYAMQGTLESEAGGTWVWNFAQSGTHGARALAHGDPPAIPTAGLNPFAVRRAAYERLESGWSPAPPGLGSDVHMCVKYVRRDDMRIASSAMTSFVKLPSRLRRQAFNPTERLVDLTPVLARINRADYLAGCRRDAVIGTPVMRALYHADAGACASLEGALARIGIRAVAPHATPSIVTGNDTMDVPLTPSQSLQCRMAWLLLRVGRSRSAPEELAVAAAHGISWLLTPYLETWGQYAPDPALEAAQELRRARVEIEVMTAFIIRILILQRDLSAAEAELSAASDIWADTGWLAQMRAWYSDTERRMTRDA</sequence>
<gene>
    <name evidence="2" type="ORF">XM53_11085</name>
</gene>
<evidence type="ECO:0000313" key="3">
    <source>
        <dbReference type="Proteomes" id="UP000051295"/>
    </source>
</evidence>
<dbReference type="AlphaFoldDB" id="A0A0T5NUJ3"/>
<dbReference type="InterPro" id="IPR001173">
    <property type="entry name" value="Glyco_trans_2-like"/>
</dbReference>
<dbReference type="SUPFAM" id="SSF53448">
    <property type="entry name" value="Nucleotide-diphospho-sugar transferases"/>
    <property type="match status" value="1"/>
</dbReference>
<dbReference type="CDD" id="cd00761">
    <property type="entry name" value="Glyco_tranf_GTA_type"/>
    <property type="match status" value="1"/>
</dbReference>
<feature type="domain" description="Glycosyltransferase 2-like" evidence="1">
    <location>
        <begin position="7"/>
        <end position="152"/>
    </location>
</feature>
<dbReference type="PATRIC" id="fig|1641875.4.peg.4641"/>
<organism evidence="2 3">
    <name type="scientific">Roseovarius atlanticus</name>
    <dbReference type="NCBI Taxonomy" id="1641875"/>
    <lineage>
        <taxon>Bacteria</taxon>
        <taxon>Pseudomonadati</taxon>
        <taxon>Pseudomonadota</taxon>
        <taxon>Alphaproteobacteria</taxon>
        <taxon>Rhodobacterales</taxon>
        <taxon>Roseobacteraceae</taxon>
        <taxon>Roseovarius</taxon>
    </lineage>
</organism>
<evidence type="ECO:0000313" key="2">
    <source>
        <dbReference type="EMBL" id="KRS12616.1"/>
    </source>
</evidence>
<dbReference type="Gene3D" id="3.90.550.10">
    <property type="entry name" value="Spore Coat Polysaccharide Biosynthesis Protein SpsA, Chain A"/>
    <property type="match status" value="1"/>
</dbReference>
<dbReference type="OrthoDB" id="5291101at2"/>
<dbReference type="Proteomes" id="UP000051295">
    <property type="component" value="Unassembled WGS sequence"/>
</dbReference>
<dbReference type="EMBL" id="LAXJ01000009">
    <property type="protein sequence ID" value="KRS12616.1"/>
    <property type="molecule type" value="Genomic_DNA"/>
</dbReference>
<dbReference type="Pfam" id="PF00535">
    <property type="entry name" value="Glycos_transf_2"/>
    <property type="match status" value="1"/>
</dbReference>
<dbReference type="InterPro" id="IPR029044">
    <property type="entry name" value="Nucleotide-diphossugar_trans"/>
</dbReference>